<dbReference type="InterPro" id="IPR022641">
    <property type="entry name" value="CheR_N"/>
</dbReference>
<dbReference type="InterPro" id="IPR050903">
    <property type="entry name" value="Bact_Chemotaxis_MeTrfase"/>
</dbReference>
<evidence type="ECO:0000313" key="6">
    <source>
        <dbReference type="EMBL" id="AUN99232.1"/>
    </source>
</evidence>
<dbReference type="SUPFAM" id="SSF47757">
    <property type="entry name" value="Chemotaxis receptor methyltransferase CheR, N-terminal domain"/>
    <property type="match status" value="1"/>
</dbReference>
<dbReference type="OrthoDB" id="5297194at2"/>
<accession>A0A2K9NUQ8</accession>
<keyword evidence="7" id="KW-1185">Reference proteome</keyword>
<dbReference type="Pfam" id="PF01739">
    <property type="entry name" value="CheR"/>
    <property type="match status" value="1"/>
</dbReference>
<evidence type="ECO:0000256" key="2">
    <source>
        <dbReference type="ARBA" id="ARBA00012534"/>
    </source>
</evidence>
<dbReference type="PIRSF" id="PIRSF000410">
    <property type="entry name" value="CheR"/>
    <property type="match status" value="1"/>
</dbReference>
<dbReference type="RefSeq" id="WP_102244523.1">
    <property type="nucleotide sequence ID" value="NZ_CP025704.1"/>
</dbReference>
<keyword evidence="4" id="KW-0808">Transferase</keyword>
<protein>
    <recommendedName>
        <fullName evidence="2">protein-glutamate O-methyltransferase</fullName>
        <ecNumber evidence="2">2.1.1.80</ecNumber>
    </recommendedName>
</protein>
<evidence type="ECO:0000256" key="5">
    <source>
        <dbReference type="ARBA" id="ARBA00022691"/>
    </source>
</evidence>
<dbReference type="AlphaFoldDB" id="A0A2K9NUQ8"/>
<dbReference type="Gene3D" id="1.10.155.10">
    <property type="entry name" value="Chemotaxis receptor methyltransferase CheR, N-terminal domain"/>
    <property type="match status" value="1"/>
</dbReference>
<name>A0A2K9NUQ8_BACTC</name>
<evidence type="ECO:0000256" key="3">
    <source>
        <dbReference type="ARBA" id="ARBA00022603"/>
    </source>
</evidence>
<dbReference type="KEGG" id="bsto:C0V70_14190"/>
<dbReference type="PRINTS" id="PR00996">
    <property type="entry name" value="CHERMTFRASE"/>
</dbReference>
<reference evidence="6 7" key="1">
    <citation type="submission" date="2018-01" db="EMBL/GenBank/DDBJ databases">
        <title>Complete genome sequence of Bacteriovorax stolpii DSM12778.</title>
        <authorList>
            <person name="Tang B."/>
            <person name="Chang J."/>
        </authorList>
    </citation>
    <scope>NUCLEOTIDE SEQUENCE [LARGE SCALE GENOMIC DNA]</scope>
    <source>
        <strain evidence="6 7">DSM 12778</strain>
    </source>
</reference>
<dbReference type="InterPro" id="IPR026024">
    <property type="entry name" value="Chemotaxis_MeTrfase_CheR"/>
</dbReference>
<keyword evidence="5" id="KW-0949">S-adenosyl-L-methionine</keyword>
<evidence type="ECO:0000256" key="4">
    <source>
        <dbReference type="ARBA" id="ARBA00022679"/>
    </source>
</evidence>
<dbReference type="EC" id="2.1.1.80" evidence="2"/>
<dbReference type="EMBL" id="CP025704">
    <property type="protein sequence ID" value="AUN99232.1"/>
    <property type="molecule type" value="Genomic_DNA"/>
</dbReference>
<evidence type="ECO:0000256" key="1">
    <source>
        <dbReference type="ARBA" id="ARBA00001541"/>
    </source>
</evidence>
<dbReference type="Proteomes" id="UP000235584">
    <property type="component" value="Chromosome"/>
</dbReference>
<dbReference type="GO" id="GO:0008983">
    <property type="term" value="F:protein-glutamate O-methyltransferase activity"/>
    <property type="evidence" value="ECO:0007669"/>
    <property type="project" value="UniProtKB-EC"/>
</dbReference>
<dbReference type="SUPFAM" id="SSF53335">
    <property type="entry name" value="S-adenosyl-L-methionine-dependent methyltransferases"/>
    <property type="match status" value="1"/>
</dbReference>
<dbReference type="InterPro" id="IPR022642">
    <property type="entry name" value="CheR_C"/>
</dbReference>
<dbReference type="PROSITE" id="PS50123">
    <property type="entry name" value="CHER"/>
    <property type="match status" value="1"/>
</dbReference>
<dbReference type="Pfam" id="PF03705">
    <property type="entry name" value="CheR_N"/>
    <property type="match status" value="1"/>
</dbReference>
<dbReference type="InterPro" id="IPR036804">
    <property type="entry name" value="CheR_N_sf"/>
</dbReference>
<keyword evidence="3" id="KW-0489">Methyltransferase</keyword>
<sequence length="278" mass="32461">MSEALNLLEDMGPVTIGRVIKKVYMLTGISMNEQKKTMLQSRMRRRMRELNIGSYDAYMDYLDKTPAETQNFINIMTTNETFFFRTPRVWEHFQKEFLPEWFKNNPNGVLKIWSAASSSGEEAYSIAISCNEFKLKNPSFDFKIMGSDISSDMLQEATAGTYAEKSIEFMRRSQPELFEKYFIKKEDKLFDVSGEIKKRVQFQPHNLFTVKKEMFDIIFLRNVLIYFTGEDQEKVLKNVAKSLKEEGTLMIGESESLNRLDTPYEFKSACVYKLPKKA</sequence>
<organism evidence="6 7">
    <name type="scientific">Bacteriovorax stolpii</name>
    <name type="common">Bdellovibrio stolpii</name>
    <dbReference type="NCBI Taxonomy" id="960"/>
    <lineage>
        <taxon>Bacteria</taxon>
        <taxon>Pseudomonadati</taxon>
        <taxon>Bdellovibrionota</taxon>
        <taxon>Bacteriovoracia</taxon>
        <taxon>Bacteriovoracales</taxon>
        <taxon>Bacteriovoracaceae</taxon>
        <taxon>Bacteriovorax</taxon>
    </lineage>
</organism>
<comment type="catalytic activity">
    <reaction evidence="1">
        <text>L-glutamyl-[protein] + S-adenosyl-L-methionine = [protein]-L-glutamate 5-O-methyl ester + S-adenosyl-L-homocysteine</text>
        <dbReference type="Rhea" id="RHEA:24452"/>
        <dbReference type="Rhea" id="RHEA-COMP:10208"/>
        <dbReference type="Rhea" id="RHEA-COMP:10311"/>
        <dbReference type="ChEBI" id="CHEBI:29973"/>
        <dbReference type="ChEBI" id="CHEBI:57856"/>
        <dbReference type="ChEBI" id="CHEBI:59789"/>
        <dbReference type="ChEBI" id="CHEBI:82795"/>
        <dbReference type="EC" id="2.1.1.80"/>
    </reaction>
</comment>
<dbReference type="SMART" id="SM00138">
    <property type="entry name" value="MeTrc"/>
    <property type="match status" value="1"/>
</dbReference>
<dbReference type="InterPro" id="IPR000780">
    <property type="entry name" value="CheR_MeTrfase"/>
</dbReference>
<dbReference type="PANTHER" id="PTHR24422">
    <property type="entry name" value="CHEMOTAXIS PROTEIN METHYLTRANSFERASE"/>
    <property type="match status" value="1"/>
</dbReference>
<dbReference type="Gene3D" id="3.40.50.150">
    <property type="entry name" value="Vaccinia Virus protein VP39"/>
    <property type="match status" value="1"/>
</dbReference>
<evidence type="ECO:0000313" key="7">
    <source>
        <dbReference type="Proteomes" id="UP000235584"/>
    </source>
</evidence>
<dbReference type="InterPro" id="IPR029063">
    <property type="entry name" value="SAM-dependent_MTases_sf"/>
</dbReference>
<gene>
    <name evidence="6" type="ORF">C0V70_14190</name>
</gene>
<dbReference type="PANTHER" id="PTHR24422:SF26">
    <property type="entry name" value="CHEMOTAXIS PROTEIN METHYLTRANSFERASE"/>
    <property type="match status" value="1"/>
</dbReference>
<proteinExistence type="predicted"/>
<dbReference type="GO" id="GO:0032259">
    <property type="term" value="P:methylation"/>
    <property type="evidence" value="ECO:0007669"/>
    <property type="project" value="UniProtKB-KW"/>
</dbReference>